<evidence type="ECO:0000313" key="3">
    <source>
        <dbReference type="EMBL" id="QCI59405.1"/>
    </source>
</evidence>
<accession>A0A4D7APC1</accession>
<dbReference type="Gene3D" id="3.40.50.720">
    <property type="entry name" value="NAD(P)-binding Rossmann-like Domain"/>
    <property type="match status" value="1"/>
</dbReference>
<feature type="domain" description="XdhC Rossmann" evidence="2">
    <location>
        <begin position="184"/>
        <end position="325"/>
    </location>
</feature>
<dbReference type="GeneID" id="89520777"/>
<proteinExistence type="predicted"/>
<dbReference type="RefSeq" id="WP_021748717.1">
    <property type="nucleotide sequence ID" value="NZ_CP034413.3"/>
</dbReference>
<dbReference type="AlphaFoldDB" id="A0A4D7APC1"/>
<dbReference type="Pfam" id="PF02625">
    <property type="entry name" value="XdhC_CoxI"/>
    <property type="match status" value="1"/>
</dbReference>
<feature type="domain" description="XdhC- CoxI" evidence="1">
    <location>
        <begin position="12"/>
        <end position="77"/>
    </location>
</feature>
<dbReference type="InterPro" id="IPR003777">
    <property type="entry name" value="XdhC_CoxI"/>
</dbReference>
<dbReference type="Proteomes" id="UP000298642">
    <property type="component" value="Chromosome"/>
</dbReference>
<dbReference type="PANTHER" id="PTHR30388:SF6">
    <property type="entry name" value="XANTHINE DEHYDROGENASE SUBUNIT A-RELATED"/>
    <property type="match status" value="1"/>
</dbReference>
<name>A0A4D7APC1_9FIRM</name>
<evidence type="ECO:0000313" key="4">
    <source>
        <dbReference type="Proteomes" id="UP000298642"/>
    </source>
</evidence>
<sequence length="341" mass="36705">MREFFREIVHALEEGRPVELVSIAASDGSTPRGAGAMMAVFPGGGITGTIGGGNVEFECQRLAAELLERGGDALRQFRFTLGDAASLGMVCGGGVTVQFQYLPAGEQRIIAVLRDLIEADGGNRDTWLLRRIEGEQVTAMGLADRTGPRHLDILPEELELLCGNQAVFARKWLSIPVVKAGRTYLFGGGHVSQALVPVLASLGFRPVVYDDRPEFADPALFPKAEKTLCGDFARLSEQVTVTPEDYVVVMTRGHQADYEVLTQVLRSGAKYLGCIGSKRKLALCRERLLAAGFTDEEYARLHAPIGLAIGAQTPEEIAVSVAAEMIAVRAGLENGLRRPLG</sequence>
<keyword evidence="4" id="KW-1185">Reference proteome</keyword>
<dbReference type="KEGG" id="obj:EIO64_09450"/>
<organism evidence="3 4">
    <name type="scientific">Dysosmobacter welbionis</name>
    <dbReference type="NCBI Taxonomy" id="2093857"/>
    <lineage>
        <taxon>Bacteria</taxon>
        <taxon>Bacillati</taxon>
        <taxon>Bacillota</taxon>
        <taxon>Clostridia</taxon>
        <taxon>Eubacteriales</taxon>
        <taxon>Oscillospiraceae</taxon>
        <taxon>Dysosmobacter</taxon>
    </lineage>
</organism>
<protein>
    <submittedName>
        <fullName evidence="3">XdhC family protein</fullName>
    </submittedName>
</protein>
<evidence type="ECO:0000259" key="2">
    <source>
        <dbReference type="Pfam" id="PF13478"/>
    </source>
</evidence>
<gene>
    <name evidence="3" type="ORF">EIO64_09450</name>
</gene>
<dbReference type="EMBL" id="CP034413">
    <property type="protein sequence ID" value="QCI59405.1"/>
    <property type="molecule type" value="Genomic_DNA"/>
</dbReference>
<dbReference type="Pfam" id="PF13478">
    <property type="entry name" value="XdhC_C"/>
    <property type="match status" value="1"/>
</dbReference>
<dbReference type="InterPro" id="IPR027051">
    <property type="entry name" value="XdhC_Rossmann_dom"/>
</dbReference>
<dbReference type="PANTHER" id="PTHR30388">
    <property type="entry name" value="ALDEHYDE OXIDOREDUCTASE MOLYBDENUM COFACTOR ASSEMBLY PROTEIN"/>
    <property type="match status" value="1"/>
</dbReference>
<reference evidence="4" key="1">
    <citation type="submission" date="2018-12" db="EMBL/GenBank/DDBJ databases">
        <title>Dusodibacter welbiota gen. nov., sp. nov., isolated from human faeces and emended description of the Oscillibacter genus.</title>
        <authorList>
            <person name="Le Roy T."/>
            <person name="Van der Smissen P."/>
            <person name="Delzenne N."/>
            <person name="Muccioli G."/>
            <person name="Collet J.F."/>
            <person name="Cani P.D."/>
        </authorList>
    </citation>
    <scope>NUCLEOTIDE SEQUENCE [LARGE SCALE GENOMIC DNA]</scope>
    <source>
        <strain evidence="4">J115</strain>
    </source>
</reference>
<dbReference type="InterPro" id="IPR052698">
    <property type="entry name" value="MoCofactor_Util/Proc"/>
</dbReference>
<evidence type="ECO:0000259" key="1">
    <source>
        <dbReference type="Pfam" id="PF02625"/>
    </source>
</evidence>